<dbReference type="Proteomes" id="UP000606274">
    <property type="component" value="Unassembled WGS sequence"/>
</dbReference>
<keyword evidence="2" id="KW-1185">Reference proteome</keyword>
<dbReference type="Pfam" id="PF17826">
    <property type="entry name" value="DUF5588"/>
    <property type="match status" value="2"/>
</dbReference>
<gene>
    <name evidence="1" type="ORF">HF521_010884</name>
</gene>
<dbReference type="AlphaFoldDB" id="A0A8T0AJP9"/>
<protein>
    <submittedName>
        <fullName evidence="1">Uncharacterized protein</fullName>
    </submittedName>
</protein>
<comment type="caution">
    <text evidence="1">The sequence shown here is derived from an EMBL/GenBank/DDBJ whole genome shotgun (WGS) entry which is preliminary data.</text>
</comment>
<dbReference type="InterPro" id="IPR011990">
    <property type="entry name" value="TPR-like_helical_dom_sf"/>
</dbReference>
<evidence type="ECO:0000313" key="1">
    <source>
        <dbReference type="EMBL" id="KAF7691917.1"/>
    </source>
</evidence>
<dbReference type="OrthoDB" id="6334002at2759"/>
<proteinExistence type="predicted"/>
<dbReference type="InterPro" id="IPR041404">
    <property type="entry name" value="DUF5588"/>
</dbReference>
<dbReference type="PANTHER" id="PTHR31919:SF1">
    <property type="entry name" value="ZINC FINGERS AND HOMEOBOXES PROTEIN 1, ISOFORM 2"/>
    <property type="match status" value="1"/>
</dbReference>
<organism evidence="1 2">
    <name type="scientific">Silurus meridionalis</name>
    <name type="common">Southern catfish</name>
    <name type="synonym">Silurus soldatovi meridionalis</name>
    <dbReference type="NCBI Taxonomy" id="175797"/>
    <lineage>
        <taxon>Eukaryota</taxon>
        <taxon>Metazoa</taxon>
        <taxon>Chordata</taxon>
        <taxon>Craniata</taxon>
        <taxon>Vertebrata</taxon>
        <taxon>Euteleostomi</taxon>
        <taxon>Actinopterygii</taxon>
        <taxon>Neopterygii</taxon>
        <taxon>Teleostei</taxon>
        <taxon>Ostariophysi</taxon>
        <taxon>Siluriformes</taxon>
        <taxon>Siluridae</taxon>
        <taxon>Silurus</taxon>
    </lineage>
</organism>
<dbReference type="Gene3D" id="1.25.40.10">
    <property type="entry name" value="Tetratricopeptide repeat domain"/>
    <property type="match status" value="1"/>
</dbReference>
<evidence type="ECO:0000313" key="2">
    <source>
        <dbReference type="Proteomes" id="UP000606274"/>
    </source>
</evidence>
<accession>A0A8T0AJP9</accession>
<reference evidence="1" key="1">
    <citation type="submission" date="2020-08" db="EMBL/GenBank/DDBJ databases">
        <title>Chromosome-level assembly of Southern catfish (Silurus meridionalis) provides insights into visual adaptation to the nocturnal and benthic lifestyles.</title>
        <authorList>
            <person name="Zhang Y."/>
            <person name="Wang D."/>
            <person name="Peng Z."/>
        </authorList>
    </citation>
    <scope>NUCLEOTIDE SEQUENCE</scope>
    <source>
        <strain evidence="1">SWU-2019-XX</strain>
        <tissue evidence="1">Muscle</tissue>
    </source>
</reference>
<dbReference type="EMBL" id="JABFDY010000021">
    <property type="protein sequence ID" value="KAF7691917.1"/>
    <property type="molecule type" value="Genomic_DNA"/>
</dbReference>
<dbReference type="SMART" id="SM00028">
    <property type="entry name" value="TPR"/>
    <property type="match status" value="2"/>
</dbReference>
<name>A0A8T0AJP9_SILME</name>
<dbReference type="InterPro" id="IPR019734">
    <property type="entry name" value="TPR_rpt"/>
</dbReference>
<sequence>MEIFGSTFDESVFGESRNRELSTDLPSYTPKSCEPEWFCLCEKFEDELEEQKALKFRADLKYSKKQYQEAIEDYTACLLLVPNNNLSLKRDMLEGIARCYSHLGKIRQSLEICEKLRNEVTNTCHLTCVLQLEQSIHEGCGDVTSSICTLKQLCSVHPFNPWYWLNLATSYQNLLEASTSLEESKDTLDTPQAFIQQKLEEKEARLKACMCFIRTRLLIEILKIQQFSFVLEKSKKTLQAIEASLQKMQLKEETLQVITKVMAEDLIPEKMREENHDGEGLSGLIIKDFEERWWKKLHACLLMKENRVLEKEKEMEMG</sequence>
<dbReference type="SUPFAM" id="SSF48452">
    <property type="entry name" value="TPR-like"/>
    <property type="match status" value="1"/>
</dbReference>
<dbReference type="PANTHER" id="PTHR31919">
    <property type="entry name" value="ZINC FINGERS AND HOMEOBOXES PROTEIN 1, ISOFORM 2"/>
    <property type="match status" value="1"/>
</dbReference>